<dbReference type="SUPFAM" id="SSF116734">
    <property type="entry name" value="DNA methylase specificity domain"/>
    <property type="match status" value="1"/>
</dbReference>
<dbReference type="RefSeq" id="WP_275569029.1">
    <property type="nucleotide sequence ID" value="NZ_JARGYC010000065.1"/>
</dbReference>
<dbReference type="Proteomes" id="UP001220964">
    <property type="component" value="Unassembled WGS sequence"/>
</dbReference>
<name>A0AAE3TBS1_9RHOB</name>
<gene>
    <name evidence="3" type="ORF">P1J78_19355</name>
</gene>
<dbReference type="Gene3D" id="3.90.220.20">
    <property type="entry name" value="DNA methylase specificity domains"/>
    <property type="match status" value="1"/>
</dbReference>
<comment type="caution">
    <text evidence="3">The sequence shown here is derived from an EMBL/GenBank/DDBJ whole genome shotgun (WGS) entry which is preliminary data.</text>
</comment>
<reference evidence="3" key="1">
    <citation type="submission" date="2023-03" db="EMBL/GenBank/DDBJ databases">
        <title>Multiphase analysis and comparison of six strains from genera Psychromarinibacter, Lutimaribacter, and Maritimibacter, including a novel species: Psychromarinibacter sediminicola sp. nov.</title>
        <authorList>
            <person name="Wang Y.-H."/>
            <person name="Ye M.-Q."/>
            <person name="Du Z.-J."/>
        </authorList>
    </citation>
    <scope>NUCLEOTIDE SEQUENCE</scope>
    <source>
        <strain evidence="3">C21-152</strain>
    </source>
</reference>
<organism evidence="3 4">
    <name type="scientific">Psychromarinibacter sediminicola</name>
    <dbReference type="NCBI Taxonomy" id="3033385"/>
    <lineage>
        <taxon>Bacteria</taxon>
        <taxon>Pseudomonadati</taxon>
        <taxon>Pseudomonadota</taxon>
        <taxon>Alphaproteobacteria</taxon>
        <taxon>Rhodobacterales</taxon>
        <taxon>Paracoccaceae</taxon>
        <taxon>Psychromarinibacter</taxon>
    </lineage>
</organism>
<evidence type="ECO:0000313" key="4">
    <source>
        <dbReference type="Proteomes" id="UP001220964"/>
    </source>
</evidence>
<protein>
    <submittedName>
        <fullName evidence="3">Uncharacterized protein</fullName>
    </submittedName>
</protein>
<sequence>MKQATRQYVPLQPLAEQHCIAAKLDALMALCDQLEANLTAITRSKLPDSVLHEALELAVEAVDA</sequence>
<evidence type="ECO:0000256" key="1">
    <source>
        <dbReference type="ARBA" id="ARBA00022747"/>
    </source>
</evidence>
<dbReference type="EMBL" id="JARGYC010000065">
    <property type="protein sequence ID" value="MDF0602905.1"/>
    <property type="molecule type" value="Genomic_DNA"/>
</dbReference>
<keyword evidence="2" id="KW-0238">DNA-binding</keyword>
<dbReference type="InterPro" id="IPR044946">
    <property type="entry name" value="Restrct_endonuc_typeI_TRD_sf"/>
</dbReference>
<evidence type="ECO:0000313" key="3">
    <source>
        <dbReference type="EMBL" id="MDF0602905.1"/>
    </source>
</evidence>
<dbReference type="GO" id="GO:0009307">
    <property type="term" value="P:DNA restriction-modification system"/>
    <property type="evidence" value="ECO:0007669"/>
    <property type="project" value="UniProtKB-KW"/>
</dbReference>
<dbReference type="AlphaFoldDB" id="A0AAE3TBS1"/>
<proteinExistence type="predicted"/>
<dbReference type="GO" id="GO:0003677">
    <property type="term" value="F:DNA binding"/>
    <property type="evidence" value="ECO:0007669"/>
    <property type="project" value="UniProtKB-KW"/>
</dbReference>
<keyword evidence="1" id="KW-0680">Restriction system</keyword>
<accession>A0AAE3TBS1</accession>
<evidence type="ECO:0000256" key="2">
    <source>
        <dbReference type="ARBA" id="ARBA00023125"/>
    </source>
</evidence>
<keyword evidence="4" id="KW-1185">Reference proteome</keyword>